<dbReference type="Proteomes" id="UP000006794">
    <property type="component" value="Plasmid pHALXA01"/>
</dbReference>
<dbReference type="RefSeq" id="WP_013875889.1">
    <property type="nucleotide sequence ID" value="NC_015658.1"/>
</dbReference>
<evidence type="ECO:0000313" key="1">
    <source>
        <dbReference type="EMBL" id="AEH39161.1"/>
    </source>
</evidence>
<evidence type="ECO:0000313" key="2">
    <source>
        <dbReference type="Proteomes" id="UP000006794"/>
    </source>
</evidence>
<dbReference type="KEGG" id="hxa:Halxa_0569"/>
<organism evidence="1 2">
    <name type="scientific">Halopiger xanaduensis (strain DSM 18323 / JCM 14033 / SH-6)</name>
    <dbReference type="NCBI Taxonomy" id="797210"/>
    <lineage>
        <taxon>Archaea</taxon>
        <taxon>Methanobacteriati</taxon>
        <taxon>Methanobacteriota</taxon>
        <taxon>Stenosarchaea group</taxon>
        <taxon>Halobacteria</taxon>
        <taxon>Halobacteriales</taxon>
        <taxon>Natrialbaceae</taxon>
        <taxon>Halopiger</taxon>
    </lineage>
</organism>
<geneLocation type="plasmid" evidence="1 2">
    <name>pHALXA01</name>
</geneLocation>
<dbReference type="EMBL" id="CP002840">
    <property type="protein sequence ID" value="AEH39161.1"/>
    <property type="molecule type" value="Genomic_DNA"/>
</dbReference>
<dbReference type="OrthoDB" id="183473at2157"/>
<reference evidence="2" key="1">
    <citation type="journal article" date="2012" name="Stand. Genomic Sci.">
        <title>Complete genome sequence of Halopiger xanaduensis type strain (SH-6(T)).</title>
        <authorList>
            <person name="Anderson I."/>
            <person name="Tindall B.J."/>
            <person name="Rohde M."/>
            <person name="Lucas S."/>
            <person name="Han J."/>
            <person name="Lapidus A."/>
            <person name="Cheng J.F."/>
            <person name="Goodwin L."/>
            <person name="Pitluck S."/>
            <person name="Peters L."/>
            <person name="Pati A."/>
            <person name="Mikhailova N."/>
            <person name="Pagani I."/>
            <person name="Teshima H."/>
            <person name="Han C."/>
            <person name="Tapia R."/>
            <person name="Land M."/>
            <person name="Woyke T."/>
            <person name="Klenk H.P."/>
            <person name="Kyrpides N."/>
            <person name="Ivanova N."/>
        </authorList>
    </citation>
    <scope>NUCLEOTIDE SEQUENCE [LARGE SCALE GENOMIC DNA]</scope>
    <source>
        <strain evidence="2">DSM 18323 / JCM 14033 / SH-6</strain>
        <plasmid evidence="2">Plasmid pHALXA01</plasmid>
    </source>
</reference>
<dbReference type="Pfam" id="PF26515">
    <property type="entry name" value="Ig_halo_2"/>
    <property type="match status" value="1"/>
</dbReference>
<dbReference type="HOGENOM" id="CLU_1551868_0_0_2"/>
<accession>F8DDQ9</accession>
<sequence>MVSRRSALLLTVLLAAAVAIAGVGVAMGTPEPVLTLENDDTASYHVTAYTVDDRDEAGYLNFEVTTRDGDRRLVSYADLVWPDGYRNVTLVDDGVNRQAFVVGPNETTTEPVEGWTRGDVTVYVIERGDERTHEWSRTVTCGGRGQEHELRFDDDSGGGGSTVCAGGVGWLFR</sequence>
<dbReference type="AlphaFoldDB" id="F8DDQ9"/>
<protein>
    <submittedName>
        <fullName evidence="1">Uncharacterized protein</fullName>
    </submittedName>
</protein>
<proteinExistence type="predicted"/>
<name>F8DDQ9_HALXS</name>
<keyword evidence="1" id="KW-0614">Plasmid</keyword>
<dbReference type="GeneID" id="10795429"/>
<keyword evidence="2" id="KW-1185">Reference proteome</keyword>
<dbReference type="InterPro" id="IPR058994">
    <property type="entry name" value="Ig-containing_halobact"/>
</dbReference>
<gene>
    <name evidence="1" type="ordered locus">Halxa_0569</name>
</gene>